<dbReference type="EMBL" id="STFF01000004">
    <property type="protein sequence ID" value="THU38431.1"/>
    <property type="molecule type" value="Genomic_DNA"/>
</dbReference>
<reference evidence="8 9" key="1">
    <citation type="submission" date="2019-04" db="EMBL/GenBank/DDBJ databases">
        <title>Niastella caeni sp. nov., isolated from activated sludge.</title>
        <authorList>
            <person name="Sheng M."/>
        </authorList>
    </citation>
    <scope>NUCLEOTIDE SEQUENCE [LARGE SCALE GENOMIC DNA]</scope>
    <source>
        <strain evidence="8 9">HX-2-15</strain>
    </source>
</reference>
<organism evidence="8 9">
    <name type="scientific">Niastella caeni</name>
    <dbReference type="NCBI Taxonomy" id="2569763"/>
    <lineage>
        <taxon>Bacteria</taxon>
        <taxon>Pseudomonadati</taxon>
        <taxon>Bacteroidota</taxon>
        <taxon>Chitinophagia</taxon>
        <taxon>Chitinophagales</taxon>
        <taxon>Chitinophagaceae</taxon>
        <taxon>Niastella</taxon>
    </lineage>
</organism>
<dbReference type="PANTHER" id="PTHR43133">
    <property type="entry name" value="RNA POLYMERASE ECF-TYPE SIGMA FACTO"/>
    <property type="match status" value="1"/>
</dbReference>
<dbReference type="Proteomes" id="UP000306918">
    <property type="component" value="Unassembled WGS sequence"/>
</dbReference>
<evidence type="ECO:0000313" key="9">
    <source>
        <dbReference type="Proteomes" id="UP000306918"/>
    </source>
</evidence>
<proteinExistence type="inferred from homology"/>
<comment type="caution">
    <text evidence="8">The sequence shown here is derived from an EMBL/GenBank/DDBJ whole genome shotgun (WGS) entry which is preliminary data.</text>
</comment>
<feature type="domain" description="RNA polymerase sigma factor 70 region 4 type 2" evidence="7">
    <location>
        <begin position="136"/>
        <end position="186"/>
    </location>
</feature>
<evidence type="ECO:0000256" key="4">
    <source>
        <dbReference type="ARBA" id="ARBA00023163"/>
    </source>
</evidence>
<dbReference type="Pfam" id="PF04542">
    <property type="entry name" value="Sigma70_r2"/>
    <property type="match status" value="1"/>
</dbReference>
<dbReference type="Gene3D" id="1.10.10.10">
    <property type="entry name" value="Winged helix-like DNA-binding domain superfamily/Winged helix DNA-binding domain"/>
    <property type="match status" value="1"/>
</dbReference>
<dbReference type="InterPro" id="IPR013249">
    <property type="entry name" value="RNA_pol_sigma70_r4_t2"/>
</dbReference>
<dbReference type="PANTHER" id="PTHR43133:SF46">
    <property type="entry name" value="RNA POLYMERASE SIGMA-70 FACTOR ECF SUBFAMILY"/>
    <property type="match status" value="1"/>
</dbReference>
<protein>
    <submittedName>
        <fullName evidence="8">RNA polymerase sigma-70 factor</fullName>
    </submittedName>
</protein>
<keyword evidence="2" id="KW-0805">Transcription regulation</keyword>
<evidence type="ECO:0000256" key="3">
    <source>
        <dbReference type="ARBA" id="ARBA00023082"/>
    </source>
</evidence>
<dbReference type="AlphaFoldDB" id="A0A4S8HTR5"/>
<dbReference type="OrthoDB" id="799938at2"/>
<evidence type="ECO:0000256" key="1">
    <source>
        <dbReference type="ARBA" id="ARBA00010641"/>
    </source>
</evidence>
<keyword evidence="5" id="KW-0175">Coiled coil</keyword>
<feature type="domain" description="RNA polymerase sigma-70 region 2" evidence="6">
    <location>
        <begin position="38"/>
        <end position="104"/>
    </location>
</feature>
<dbReference type="Gene3D" id="1.10.1740.10">
    <property type="match status" value="1"/>
</dbReference>
<dbReference type="InterPro" id="IPR039425">
    <property type="entry name" value="RNA_pol_sigma-70-like"/>
</dbReference>
<dbReference type="SUPFAM" id="SSF88659">
    <property type="entry name" value="Sigma3 and sigma4 domains of RNA polymerase sigma factors"/>
    <property type="match status" value="1"/>
</dbReference>
<comment type="similarity">
    <text evidence="1">Belongs to the sigma-70 factor family. ECF subfamily.</text>
</comment>
<dbReference type="NCBIfam" id="TIGR02937">
    <property type="entry name" value="sigma70-ECF"/>
    <property type="match status" value="1"/>
</dbReference>
<sequence>MLITSQSPLIKLPVLLSYEEGLLLKEVAKGNEKAFRTLYDAYFNHLSAYIFKLCKSKAATEEVVQEIFVKLWINRALLTDVAILDAYIFTMARNKTIDHLRRLAKETHLISVLSAQLPEHNNNIEDKLNASALQLLIEEALEQLSEQKKRIFHLSRNEGLSHDEIAEIMQLSKSTVKNHLSETLKHVKEHISQQPNPEALLLLLACISLH</sequence>
<dbReference type="CDD" id="cd06171">
    <property type="entry name" value="Sigma70_r4"/>
    <property type="match status" value="1"/>
</dbReference>
<evidence type="ECO:0000259" key="7">
    <source>
        <dbReference type="Pfam" id="PF08281"/>
    </source>
</evidence>
<dbReference type="Pfam" id="PF08281">
    <property type="entry name" value="Sigma70_r4_2"/>
    <property type="match status" value="1"/>
</dbReference>
<evidence type="ECO:0000313" key="8">
    <source>
        <dbReference type="EMBL" id="THU38431.1"/>
    </source>
</evidence>
<evidence type="ECO:0000259" key="6">
    <source>
        <dbReference type="Pfam" id="PF04542"/>
    </source>
</evidence>
<dbReference type="GO" id="GO:0016987">
    <property type="term" value="F:sigma factor activity"/>
    <property type="evidence" value="ECO:0007669"/>
    <property type="project" value="UniProtKB-KW"/>
</dbReference>
<dbReference type="InterPro" id="IPR014284">
    <property type="entry name" value="RNA_pol_sigma-70_dom"/>
</dbReference>
<dbReference type="SUPFAM" id="SSF88946">
    <property type="entry name" value="Sigma2 domain of RNA polymerase sigma factors"/>
    <property type="match status" value="1"/>
</dbReference>
<keyword evidence="3" id="KW-0731">Sigma factor</keyword>
<feature type="coiled-coil region" evidence="5">
    <location>
        <begin position="130"/>
        <end position="157"/>
    </location>
</feature>
<accession>A0A4S8HTR5</accession>
<dbReference type="InterPro" id="IPR014327">
    <property type="entry name" value="RNA_pol_sigma70_bacteroid"/>
</dbReference>
<dbReference type="InterPro" id="IPR007627">
    <property type="entry name" value="RNA_pol_sigma70_r2"/>
</dbReference>
<keyword evidence="4" id="KW-0804">Transcription</keyword>
<keyword evidence="9" id="KW-1185">Reference proteome</keyword>
<evidence type="ECO:0000256" key="2">
    <source>
        <dbReference type="ARBA" id="ARBA00023015"/>
    </source>
</evidence>
<name>A0A4S8HTR5_9BACT</name>
<dbReference type="GO" id="GO:0006352">
    <property type="term" value="P:DNA-templated transcription initiation"/>
    <property type="evidence" value="ECO:0007669"/>
    <property type="project" value="InterPro"/>
</dbReference>
<dbReference type="InterPro" id="IPR036388">
    <property type="entry name" value="WH-like_DNA-bd_sf"/>
</dbReference>
<dbReference type="InterPro" id="IPR013325">
    <property type="entry name" value="RNA_pol_sigma_r2"/>
</dbReference>
<dbReference type="NCBIfam" id="TIGR02985">
    <property type="entry name" value="Sig70_bacteroi1"/>
    <property type="match status" value="1"/>
</dbReference>
<dbReference type="InterPro" id="IPR013324">
    <property type="entry name" value="RNA_pol_sigma_r3/r4-like"/>
</dbReference>
<dbReference type="GO" id="GO:0003677">
    <property type="term" value="F:DNA binding"/>
    <property type="evidence" value="ECO:0007669"/>
    <property type="project" value="InterPro"/>
</dbReference>
<evidence type="ECO:0000256" key="5">
    <source>
        <dbReference type="SAM" id="Coils"/>
    </source>
</evidence>
<gene>
    <name evidence="8" type="ORF">FAM09_17335</name>
</gene>